<dbReference type="InterPro" id="IPR026797">
    <property type="entry name" value="HAUS_6"/>
</dbReference>
<evidence type="ECO:0000313" key="2">
    <source>
        <dbReference type="EMBL" id="SAM05515.1"/>
    </source>
</evidence>
<name>A0A163K4J7_ABSGL</name>
<dbReference type="GO" id="GO:1990498">
    <property type="term" value="C:mitotic spindle microtubule"/>
    <property type="evidence" value="ECO:0007669"/>
    <property type="project" value="TreeGrafter"/>
</dbReference>
<organism evidence="2">
    <name type="scientific">Absidia glauca</name>
    <name type="common">Pin mould</name>
    <dbReference type="NCBI Taxonomy" id="4829"/>
    <lineage>
        <taxon>Eukaryota</taxon>
        <taxon>Fungi</taxon>
        <taxon>Fungi incertae sedis</taxon>
        <taxon>Mucoromycota</taxon>
        <taxon>Mucoromycotina</taxon>
        <taxon>Mucoromycetes</taxon>
        <taxon>Mucorales</taxon>
        <taxon>Cunninghamellaceae</taxon>
        <taxon>Absidia</taxon>
    </lineage>
</organism>
<dbReference type="GO" id="GO:0070652">
    <property type="term" value="C:HAUS complex"/>
    <property type="evidence" value="ECO:0007669"/>
    <property type="project" value="InterPro"/>
</dbReference>
<gene>
    <name evidence="2" type="primary">ABSGL_11390.1 scaffold 12295</name>
</gene>
<keyword evidence="3" id="KW-1185">Reference proteome</keyword>
<evidence type="ECO:0000313" key="3">
    <source>
        <dbReference type="Proteomes" id="UP000078561"/>
    </source>
</evidence>
<reference evidence="2" key="1">
    <citation type="submission" date="2016-04" db="EMBL/GenBank/DDBJ databases">
        <authorList>
            <person name="Evans L.H."/>
            <person name="Alamgir A."/>
            <person name="Owens N."/>
            <person name="Weber N.D."/>
            <person name="Virtaneva K."/>
            <person name="Barbian K."/>
            <person name="Babar A."/>
            <person name="Rosenke K."/>
        </authorList>
    </citation>
    <scope>NUCLEOTIDE SEQUENCE [LARGE SCALE GENOMIC DNA]</scope>
    <source>
        <strain evidence="2">CBS 101.48</strain>
    </source>
</reference>
<dbReference type="AlphaFoldDB" id="A0A163K4J7"/>
<dbReference type="STRING" id="4829.A0A163K4J7"/>
<dbReference type="PANTHER" id="PTHR16151">
    <property type="entry name" value="HAUS AUGMIN-LIKE COMPLEX SUBUNIT 6"/>
    <property type="match status" value="1"/>
</dbReference>
<proteinExistence type="predicted"/>
<dbReference type="Pfam" id="PF14661">
    <property type="entry name" value="HAUS6_N"/>
    <property type="match status" value="1"/>
</dbReference>
<dbReference type="GO" id="GO:0051225">
    <property type="term" value="P:spindle assembly"/>
    <property type="evidence" value="ECO:0007669"/>
    <property type="project" value="InterPro"/>
</dbReference>
<sequence length="306" mass="35234">MKPYHNLSSIELLLDNLALLDFDPNHDASSPVFEKLIFDTTLFATSDHNNNRRAFECISYFLFTHLDRDQTQFRFALCWPIQDHSSTGRVYRMHSYHWLLELWEQRWLLGPVTLRRSLFETCADGAALTDIMVSLSVLALQTVIDRDLADPKGRPLRLLPASVDISIDSMEDNLDEAIQALAHYCKQQKDDFAAWTLRARDRVRGLQQRLDSERSKQSTIVAPKPTMKVIHERLVDLKRRQSGGRSPTTIALRANRATPVKVLSSKDRRPILTLPSLITSRDLDPAHDIQRIQSFVQRYVDTNRLS</sequence>
<dbReference type="PANTHER" id="PTHR16151:SF2">
    <property type="entry name" value="HAUS AUGMIN-LIKE COMPLEX SUBUNIT 6"/>
    <property type="match status" value="1"/>
</dbReference>
<accession>A0A163K4J7</accession>
<protein>
    <recommendedName>
        <fullName evidence="1">HAUS augmin-like complex subunit 6 N-terminal domain-containing protein</fullName>
    </recommendedName>
</protein>
<feature type="domain" description="HAUS augmin-like complex subunit 6 N-terminal" evidence="1">
    <location>
        <begin position="13"/>
        <end position="221"/>
    </location>
</feature>
<dbReference type="InterPro" id="IPR028163">
    <property type="entry name" value="HAUS_6_N"/>
</dbReference>
<evidence type="ECO:0000259" key="1">
    <source>
        <dbReference type="Pfam" id="PF14661"/>
    </source>
</evidence>
<dbReference type="Proteomes" id="UP000078561">
    <property type="component" value="Unassembled WGS sequence"/>
</dbReference>
<dbReference type="EMBL" id="LT554468">
    <property type="protein sequence ID" value="SAM05515.1"/>
    <property type="molecule type" value="Genomic_DNA"/>
</dbReference>
<dbReference type="OrthoDB" id="5575722at2759"/>
<dbReference type="GO" id="GO:0008017">
    <property type="term" value="F:microtubule binding"/>
    <property type="evidence" value="ECO:0007669"/>
    <property type="project" value="TreeGrafter"/>
</dbReference>
<dbReference type="InParanoid" id="A0A163K4J7"/>